<dbReference type="GeneID" id="123440057"/>
<dbReference type="KEGG" id="hvg:123440057"/>
<feature type="compositionally biased region" description="Low complexity" evidence="1">
    <location>
        <begin position="32"/>
        <end position="47"/>
    </location>
</feature>
<evidence type="ECO:0000313" key="2">
    <source>
        <dbReference type="EMBL" id="BAJ96090.1"/>
    </source>
</evidence>
<protein>
    <submittedName>
        <fullName evidence="2">Predicted protein</fullName>
    </submittedName>
</protein>
<dbReference type="AlphaFoldDB" id="F2DLW9"/>
<feature type="region of interest" description="Disordered" evidence="1">
    <location>
        <begin position="22"/>
        <end position="62"/>
    </location>
</feature>
<organism evidence="2">
    <name type="scientific">Hordeum vulgare subsp. vulgare</name>
    <name type="common">Domesticated barley</name>
    <dbReference type="NCBI Taxonomy" id="112509"/>
    <lineage>
        <taxon>Eukaryota</taxon>
        <taxon>Viridiplantae</taxon>
        <taxon>Streptophyta</taxon>
        <taxon>Embryophyta</taxon>
        <taxon>Tracheophyta</taxon>
        <taxon>Spermatophyta</taxon>
        <taxon>Magnoliopsida</taxon>
        <taxon>Liliopsida</taxon>
        <taxon>Poales</taxon>
        <taxon>Poaceae</taxon>
        <taxon>BOP clade</taxon>
        <taxon>Pooideae</taxon>
        <taxon>Triticodae</taxon>
        <taxon>Triticeae</taxon>
        <taxon>Hordeinae</taxon>
        <taxon>Hordeum</taxon>
    </lineage>
</organism>
<evidence type="ECO:0000256" key="1">
    <source>
        <dbReference type="SAM" id="MobiDB-lite"/>
    </source>
</evidence>
<sequence length="123" mass="13753">MHVMLASGPPSPSRVLLQEARIARSRVGRQGPSSTRRQSLPRRPSSRWGSPHLMPGRRAPPDPARLWRINGALEQELDSEHLPPCLNQEGILARGSSLSKFHRSIRGLRTHRHRRSSAQPVGL</sequence>
<proteinExistence type="evidence at transcript level"/>
<dbReference type="EMBL" id="AK364887">
    <property type="protein sequence ID" value="BAJ96090.1"/>
    <property type="molecule type" value="mRNA"/>
</dbReference>
<name>F2DLW9_HORVV</name>
<accession>F2DLW9</accession>
<reference evidence="2" key="1">
    <citation type="journal article" date="2011" name="Plant Physiol.">
        <title>Comprehensive sequence analysis of 24,783 barley full-length cDNAs derived from 12 clone libraries.</title>
        <authorList>
            <person name="Matsumoto T."/>
            <person name="Tanaka T."/>
            <person name="Sakai H."/>
            <person name="Amano N."/>
            <person name="Kanamori H."/>
            <person name="Kurita K."/>
            <person name="Kikuta A."/>
            <person name="Kamiya K."/>
            <person name="Yamamoto M."/>
            <person name="Ikawa H."/>
            <person name="Fujii N."/>
            <person name="Hori K."/>
            <person name="Itoh T."/>
            <person name="Sato K."/>
        </authorList>
    </citation>
    <scope>NUCLEOTIDE SEQUENCE</scope>
    <source>
        <tissue evidence="2">Shoot and root</tissue>
    </source>
</reference>
<dbReference type="RefSeq" id="XP_044972585.1">
    <property type="nucleotide sequence ID" value="XM_045116650.1"/>
</dbReference>